<dbReference type="AlphaFoldDB" id="I0KFM6"/>
<dbReference type="Gene3D" id="3.40.50.720">
    <property type="entry name" value="NAD(P)-binding Rossmann-like Domain"/>
    <property type="match status" value="1"/>
</dbReference>
<keyword evidence="2" id="KW-1185">Reference proteome</keyword>
<dbReference type="PANTHER" id="PTHR14097">
    <property type="entry name" value="OXIDOREDUCTASE HTATIP2"/>
    <property type="match status" value="1"/>
</dbReference>
<evidence type="ECO:0000313" key="1">
    <source>
        <dbReference type="EMBL" id="CCH02929.1"/>
    </source>
</evidence>
<dbReference type="HOGENOM" id="CLU_071330_5_2_10"/>
<dbReference type="PANTHER" id="PTHR14097:SF8">
    <property type="entry name" value="NAD(P)-BINDING DOMAIN-CONTAINING PROTEIN"/>
    <property type="match status" value="1"/>
</dbReference>
<accession>I0KFM6</accession>
<reference evidence="1 2" key="1">
    <citation type="journal article" date="2012" name="J. Bacteriol.">
        <title>Genome Sequence of Fibrella aestuarina BUZ 2T, a Filamentous Marine Bacterium.</title>
        <authorList>
            <person name="Filippini M."/>
            <person name="Qi W."/>
            <person name="Blom J."/>
            <person name="Goesmann A."/>
            <person name="Smits T.H."/>
            <person name="Bagheri H.C."/>
        </authorList>
    </citation>
    <scope>NUCLEOTIDE SEQUENCE [LARGE SCALE GENOMIC DNA]</scope>
    <source>
        <strain evidence="2">BUZ 2T</strain>
    </source>
</reference>
<dbReference type="STRING" id="1166018.FAES_4930"/>
<sequence>MPAKMVGFGELEKSYALSAAGKGVYGLPACVGYCTEAINCIFTGMGIRTIITGATGMVGEGVLHECLQRSSVERVLVVGRRSCGLTHPKLDELVVPAFDQLDAHTETLTGYNACFFCLGVSSVGMSEADYYKATYTLTLNTATLLSGLNPDMTFCYVSGAGTDSSEKGRSMWARVKGKTENDLMALPFKRVFNFRPGYIHPTPGLKNTLGPYKYISWLYPFLRKVAANYVLTLAELGQAMINAVGDSTRRQVLEVRDIQALAAQSAE</sequence>
<dbReference type="Proteomes" id="UP000011058">
    <property type="component" value="Chromosome"/>
</dbReference>
<protein>
    <recommendedName>
        <fullName evidence="3">Epimerase</fullName>
    </recommendedName>
</protein>
<dbReference type="KEGG" id="fae:FAES_4930"/>
<dbReference type="eggNOG" id="COG0702">
    <property type="taxonomic scope" value="Bacteria"/>
</dbReference>
<name>I0KFM6_9BACT</name>
<organism evidence="1 2">
    <name type="scientific">Fibrella aestuarina BUZ 2</name>
    <dbReference type="NCBI Taxonomy" id="1166018"/>
    <lineage>
        <taxon>Bacteria</taxon>
        <taxon>Pseudomonadati</taxon>
        <taxon>Bacteroidota</taxon>
        <taxon>Cytophagia</taxon>
        <taxon>Cytophagales</taxon>
        <taxon>Spirosomataceae</taxon>
        <taxon>Fibrella</taxon>
    </lineage>
</organism>
<proteinExistence type="predicted"/>
<gene>
    <name evidence="1" type="ORF">FAES_4930</name>
</gene>
<dbReference type="EMBL" id="HE796683">
    <property type="protein sequence ID" value="CCH02929.1"/>
    <property type="molecule type" value="Genomic_DNA"/>
</dbReference>
<evidence type="ECO:0008006" key="3">
    <source>
        <dbReference type="Google" id="ProtNLM"/>
    </source>
</evidence>
<dbReference type="PATRIC" id="fig|1166018.3.peg.1902"/>
<evidence type="ECO:0000313" key="2">
    <source>
        <dbReference type="Proteomes" id="UP000011058"/>
    </source>
</evidence>
<dbReference type="SUPFAM" id="SSF51735">
    <property type="entry name" value="NAD(P)-binding Rossmann-fold domains"/>
    <property type="match status" value="1"/>
</dbReference>
<dbReference type="InterPro" id="IPR036291">
    <property type="entry name" value="NAD(P)-bd_dom_sf"/>
</dbReference>